<keyword evidence="2" id="KW-0804">Transcription</keyword>
<feature type="domain" description="HTH araC/xylS-type" evidence="3">
    <location>
        <begin position="222"/>
        <end position="320"/>
    </location>
</feature>
<evidence type="ECO:0000259" key="3">
    <source>
        <dbReference type="PROSITE" id="PS01124"/>
    </source>
</evidence>
<name>A0A1I4EEV8_9RHOB</name>
<dbReference type="InterPro" id="IPR002818">
    <property type="entry name" value="DJ-1/PfpI"/>
</dbReference>
<dbReference type="CDD" id="cd03136">
    <property type="entry name" value="GATase1_AraC_ArgR_like"/>
    <property type="match status" value="1"/>
</dbReference>
<proteinExistence type="predicted"/>
<gene>
    <name evidence="4" type="ORF">SAMN04488036_104173</name>
</gene>
<evidence type="ECO:0000313" key="4">
    <source>
        <dbReference type="EMBL" id="SFL03127.1"/>
    </source>
</evidence>
<dbReference type="STRING" id="1280847.SAMN04488036_104173"/>
<dbReference type="GO" id="GO:0043565">
    <property type="term" value="F:sequence-specific DNA binding"/>
    <property type="evidence" value="ECO:0007669"/>
    <property type="project" value="InterPro"/>
</dbReference>
<dbReference type="InterPro" id="IPR052158">
    <property type="entry name" value="INH-QAR"/>
</dbReference>
<dbReference type="SMART" id="SM00342">
    <property type="entry name" value="HTH_ARAC"/>
    <property type="match status" value="1"/>
</dbReference>
<dbReference type="Proteomes" id="UP000198851">
    <property type="component" value="Unassembled WGS sequence"/>
</dbReference>
<dbReference type="AlphaFoldDB" id="A0A1I4EEV8"/>
<dbReference type="EMBL" id="FOSZ01000004">
    <property type="protein sequence ID" value="SFL03127.1"/>
    <property type="molecule type" value="Genomic_DNA"/>
</dbReference>
<dbReference type="Pfam" id="PF01965">
    <property type="entry name" value="DJ-1_PfpI"/>
    <property type="match status" value="1"/>
</dbReference>
<dbReference type="SUPFAM" id="SSF52317">
    <property type="entry name" value="Class I glutamine amidotransferase-like"/>
    <property type="match status" value="1"/>
</dbReference>
<dbReference type="InterPro" id="IPR009057">
    <property type="entry name" value="Homeodomain-like_sf"/>
</dbReference>
<dbReference type="PANTHER" id="PTHR43130:SF3">
    <property type="entry name" value="HTH-TYPE TRANSCRIPTIONAL REGULATOR RV1931C"/>
    <property type="match status" value="1"/>
</dbReference>
<protein>
    <submittedName>
        <fullName evidence="4">Transcriptional regulator, AraC family with amidase-like domain</fullName>
    </submittedName>
</protein>
<reference evidence="5" key="1">
    <citation type="submission" date="2016-10" db="EMBL/GenBank/DDBJ databases">
        <authorList>
            <person name="Varghese N."/>
            <person name="Submissions S."/>
        </authorList>
    </citation>
    <scope>NUCLEOTIDE SEQUENCE [LARGE SCALE GENOMIC DNA]</scope>
    <source>
        <strain evidence="5">DSM 28453</strain>
    </source>
</reference>
<dbReference type="Gene3D" id="3.40.50.880">
    <property type="match status" value="1"/>
</dbReference>
<organism evidence="4 5">
    <name type="scientific">Shimia haliotis</name>
    <dbReference type="NCBI Taxonomy" id="1280847"/>
    <lineage>
        <taxon>Bacteria</taxon>
        <taxon>Pseudomonadati</taxon>
        <taxon>Pseudomonadota</taxon>
        <taxon>Alphaproteobacteria</taxon>
        <taxon>Rhodobacterales</taxon>
        <taxon>Roseobacteraceae</taxon>
    </lineage>
</organism>
<keyword evidence="5" id="KW-1185">Reference proteome</keyword>
<dbReference type="InterPro" id="IPR018060">
    <property type="entry name" value="HTH_AraC"/>
</dbReference>
<dbReference type="PANTHER" id="PTHR43130">
    <property type="entry name" value="ARAC-FAMILY TRANSCRIPTIONAL REGULATOR"/>
    <property type="match status" value="1"/>
</dbReference>
<keyword evidence="1" id="KW-0805">Transcription regulation</keyword>
<dbReference type="SUPFAM" id="SSF46689">
    <property type="entry name" value="Homeodomain-like"/>
    <property type="match status" value="2"/>
</dbReference>
<dbReference type="Pfam" id="PF12833">
    <property type="entry name" value="HTH_18"/>
    <property type="match status" value="1"/>
</dbReference>
<dbReference type="PROSITE" id="PS01124">
    <property type="entry name" value="HTH_ARAC_FAMILY_2"/>
    <property type="match status" value="1"/>
</dbReference>
<dbReference type="RefSeq" id="WP_244503604.1">
    <property type="nucleotide sequence ID" value="NZ_FOSZ01000004.1"/>
</dbReference>
<evidence type="ECO:0000313" key="5">
    <source>
        <dbReference type="Proteomes" id="UP000198851"/>
    </source>
</evidence>
<accession>A0A1I4EEV8</accession>
<dbReference type="GO" id="GO:0003700">
    <property type="term" value="F:DNA-binding transcription factor activity"/>
    <property type="evidence" value="ECO:0007669"/>
    <property type="project" value="InterPro"/>
</dbReference>
<dbReference type="Gene3D" id="1.10.10.60">
    <property type="entry name" value="Homeodomain-like"/>
    <property type="match status" value="1"/>
</dbReference>
<sequence>MRNYPCIMQFWQKTSAAPQRIGVLLFEGFSNHCLANTVEPMRAANMLSGKALYDWTFLSLDAQPVQSSSGLPVAPHDRLDAARGDMLVVMPSYGFRHHAGWKTQAALRSAATRFPKLCAMDTGSWLLAHSGLLDGHRATIHWEELTNFAERFPEVEAIRERFVIDDNRLTCSGAMAAFDLILHLIGQTHGQALALEVAQLFMTRDSARSHAGGATPAGRIVNRALAVMQEHLENPLPIPDIARRTGVTQKTLEARMKAELGATPTTVYRRQRLSLARKLVVDTDLSVAEIALRTGYGNPAAMTRAFKADFGTTPSQIRQS</sequence>
<evidence type="ECO:0000256" key="2">
    <source>
        <dbReference type="ARBA" id="ARBA00023163"/>
    </source>
</evidence>
<dbReference type="InterPro" id="IPR029062">
    <property type="entry name" value="Class_I_gatase-like"/>
</dbReference>
<evidence type="ECO:0000256" key="1">
    <source>
        <dbReference type="ARBA" id="ARBA00023015"/>
    </source>
</evidence>